<name>A0A1Y1IPZ8_KLENI</name>
<evidence type="ECO:0000259" key="1">
    <source>
        <dbReference type="Pfam" id="PF07727"/>
    </source>
</evidence>
<protein>
    <recommendedName>
        <fullName evidence="1">Reverse transcriptase Ty1/copia-type domain-containing protein</fullName>
    </recommendedName>
</protein>
<feature type="domain" description="Reverse transcriptase Ty1/copia-type" evidence="1">
    <location>
        <begin position="77"/>
        <end position="166"/>
    </location>
</feature>
<proteinExistence type="predicted"/>
<dbReference type="OrthoDB" id="414945at2759"/>
<evidence type="ECO:0000313" key="2">
    <source>
        <dbReference type="EMBL" id="GAQ92940.1"/>
    </source>
</evidence>
<dbReference type="Pfam" id="PF07727">
    <property type="entry name" value="RVT_2"/>
    <property type="match status" value="1"/>
</dbReference>
<keyword evidence="3" id="KW-1185">Reference proteome</keyword>
<reference evidence="2 3" key="1">
    <citation type="journal article" date="2014" name="Nat. Commun.">
        <title>Klebsormidium flaccidum genome reveals primary factors for plant terrestrial adaptation.</title>
        <authorList>
            <person name="Hori K."/>
            <person name="Maruyama F."/>
            <person name="Fujisawa T."/>
            <person name="Togashi T."/>
            <person name="Yamamoto N."/>
            <person name="Seo M."/>
            <person name="Sato S."/>
            <person name="Yamada T."/>
            <person name="Mori H."/>
            <person name="Tajima N."/>
            <person name="Moriyama T."/>
            <person name="Ikeuchi M."/>
            <person name="Watanabe M."/>
            <person name="Wada H."/>
            <person name="Kobayashi K."/>
            <person name="Saito M."/>
            <person name="Masuda T."/>
            <person name="Sasaki-Sekimoto Y."/>
            <person name="Mashiguchi K."/>
            <person name="Awai K."/>
            <person name="Shimojima M."/>
            <person name="Masuda S."/>
            <person name="Iwai M."/>
            <person name="Nobusawa T."/>
            <person name="Narise T."/>
            <person name="Kondo S."/>
            <person name="Saito H."/>
            <person name="Sato R."/>
            <person name="Murakawa M."/>
            <person name="Ihara Y."/>
            <person name="Oshima-Yamada Y."/>
            <person name="Ohtaka K."/>
            <person name="Satoh M."/>
            <person name="Sonobe K."/>
            <person name="Ishii M."/>
            <person name="Ohtani R."/>
            <person name="Kanamori-Sato M."/>
            <person name="Honoki R."/>
            <person name="Miyazaki D."/>
            <person name="Mochizuki H."/>
            <person name="Umetsu J."/>
            <person name="Higashi K."/>
            <person name="Shibata D."/>
            <person name="Kamiya Y."/>
            <person name="Sato N."/>
            <person name="Nakamura Y."/>
            <person name="Tabata S."/>
            <person name="Ida S."/>
            <person name="Kurokawa K."/>
            <person name="Ohta H."/>
        </authorList>
    </citation>
    <scope>NUCLEOTIDE SEQUENCE [LARGE SCALE GENOMIC DNA]</scope>
    <source>
        <strain evidence="2 3">NIES-2285</strain>
    </source>
</reference>
<accession>A0A1Y1IPZ8</accession>
<dbReference type="EMBL" id="DF238163">
    <property type="protein sequence ID" value="GAQ92940.1"/>
    <property type="molecule type" value="Genomic_DNA"/>
</dbReference>
<evidence type="ECO:0000313" key="3">
    <source>
        <dbReference type="Proteomes" id="UP000054558"/>
    </source>
</evidence>
<sequence length="183" mass="21491">MRDTRLESCTTPIWRRMRKRGAPQGTWEHPETENYQEAVGGEKRDLWRKSMMDDKMRSLLDTGTWKIVEKPERVKPQPQGYEQGGPEMVCRLKRTLYGLRQSLRAWHMRLKEELKNFEFVASMADAALFTRIVAGKPVHLVVWVDDILVAACGAERIAKMKKQWRRNLTCAIWTRQRASSEWS</sequence>
<dbReference type="InterPro" id="IPR013103">
    <property type="entry name" value="RVT_2"/>
</dbReference>
<dbReference type="Proteomes" id="UP000054558">
    <property type="component" value="Unassembled WGS sequence"/>
</dbReference>
<dbReference type="STRING" id="105231.A0A1Y1IPZ8"/>
<gene>
    <name evidence="2" type="ORF">KFL_012140020</name>
</gene>
<dbReference type="AlphaFoldDB" id="A0A1Y1IPZ8"/>
<organism evidence="2 3">
    <name type="scientific">Klebsormidium nitens</name>
    <name type="common">Green alga</name>
    <name type="synonym">Ulothrix nitens</name>
    <dbReference type="NCBI Taxonomy" id="105231"/>
    <lineage>
        <taxon>Eukaryota</taxon>
        <taxon>Viridiplantae</taxon>
        <taxon>Streptophyta</taxon>
        <taxon>Klebsormidiophyceae</taxon>
        <taxon>Klebsormidiales</taxon>
        <taxon>Klebsormidiaceae</taxon>
        <taxon>Klebsormidium</taxon>
    </lineage>
</organism>